<feature type="region of interest" description="Disordered" evidence="8">
    <location>
        <begin position="497"/>
        <end position="535"/>
    </location>
</feature>
<keyword evidence="5" id="KW-0539">Nucleus</keyword>
<gene>
    <name evidence="9" type="ORF">METBIDRAFT_30281</name>
</gene>
<evidence type="ECO:0000313" key="9">
    <source>
        <dbReference type="EMBL" id="OBA23914.1"/>
    </source>
</evidence>
<organism evidence="9 10">
    <name type="scientific">Metschnikowia bicuspidata var. bicuspidata NRRL YB-4993</name>
    <dbReference type="NCBI Taxonomy" id="869754"/>
    <lineage>
        <taxon>Eukaryota</taxon>
        <taxon>Fungi</taxon>
        <taxon>Dikarya</taxon>
        <taxon>Ascomycota</taxon>
        <taxon>Saccharomycotina</taxon>
        <taxon>Pichiomycetes</taxon>
        <taxon>Metschnikowiaceae</taxon>
        <taxon>Metschnikowia</taxon>
    </lineage>
</organism>
<dbReference type="Gene3D" id="2.130.10.10">
    <property type="entry name" value="YVTN repeat-like/Quinoprotein amine dehydrogenase"/>
    <property type="match status" value="1"/>
</dbReference>
<comment type="similarity">
    <text evidence="2">Belongs to the WD repeat WDR55 family.</text>
</comment>
<comment type="subcellular location">
    <subcellularLocation>
        <location evidence="1">Nucleus</location>
        <location evidence="1">Nucleolus</location>
    </subcellularLocation>
</comment>
<evidence type="ECO:0000256" key="1">
    <source>
        <dbReference type="ARBA" id="ARBA00004604"/>
    </source>
</evidence>
<evidence type="ECO:0000313" key="10">
    <source>
        <dbReference type="Proteomes" id="UP000092555"/>
    </source>
</evidence>
<dbReference type="PANTHER" id="PTHR19924">
    <property type="entry name" value="UTP15 U3 SMALL NUCLEOLAR RNA-ASSOCIATED PROTEIN 15 FAMILY MEMBER"/>
    <property type="match status" value="1"/>
</dbReference>
<dbReference type="Proteomes" id="UP000092555">
    <property type="component" value="Unassembled WGS sequence"/>
</dbReference>
<evidence type="ECO:0000256" key="4">
    <source>
        <dbReference type="ARBA" id="ARBA00022737"/>
    </source>
</evidence>
<feature type="compositionally biased region" description="Basic and acidic residues" evidence="8">
    <location>
        <begin position="452"/>
        <end position="463"/>
    </location>
</feature>
<dbReference type="STRING" id="869754.A0A1A0HIC0"/>
<dbReference type="InterPro" id="IPR015943">
    <property type="entry name" value="WD40/YVTN_repeat-like_dom_sf"/>
</dbReference>
<dbReference type="GeneID" id="30028575"/>
<evidence type="ECO:0000256" key="7">
    <source>
        <dbReference type="ARBA" id="ARBA00039514"/>
    </source>
</evidence>
<keyword evidence="3" id="KW-0853">WD repeat</keyword>
<dbReference type="RefSeq" id="XP_018714395.1">
    <property type="nucleotide sequence ID" value="XM_018855599.1"/>
</dbReference>
<evidence type="ECO:0000256" key="6">
    <source>
        <dbReference type="ARBA" id="ARBA00039238"/>
    </source>
</evidence>
<dbReference type="GO" id="GO:0006364">
    <property type="term" value="P:rRNA processing"/>
    <property type="evidence" value="ECO:0007669"/>
    <property type="project" value="TreeGrafter"/>
</dbReference>
<feature type="compositionally biased region" description="Acidic residues" evidence="8">
    <location>
        <begin position="398"/>
        <end position="421"/>
    </location>
</feature>
<evidence type="ECO:0000256" key="5">
    <source>
        <dbReference type="ARBA" id="ARBA00023242"/>
    </source>
</evidence>
<reference evidence="9 10" key="1">
    <citation type="submission" date="2016-05" db="EMBL/GenBank/DDBJ databases">
        <title>Comparative genomics of biotechnologically important yeasts.</title>
        <authorList>
            <consortium name="DOE Joint Genome Institute"/>
            <person name="Riley R."/>
            <person name="Haridas S."/>
            <person name="Wolfe K.H."/>
            <person name="Lopes M.R."/>
            <person name="Hittinger C.T."/>
            <person name="Goker M."/>
            <person name="Salamov A."/>
            <person name="Wisecaver J."/>
            <person name="Long T.M."/>
            <person name="Aerts A.L."/>
            <person name="Barry K."/>
            <person name="Choi C."/>
            <person name="Clum A."/>
            <person name="Coughlan A.Y."/>
            <person name="Deshpande S."/>
            <person name="Douglass A.P."/>
            <person name="Hanson S.J."/>
            <person name="Klenk H.-P."/>
            <person name="LaButti K."/>
            <person name="Lapidus A."/>
            <person name="Lindquist E."/>
            <person name="Lipzen A."/>
            <person name="Meier-kolthoff J.P."/>
            <person name="Ohm R.A."/>
            <person name="Otillar R.P."/>
            <person name="Pangilinan J."/>
            <person name="Peng Y."/>
            <person name="Rokas A."/>
            <person name="Rosa C.A."/>
            <person name="Scheuner C."/>
            <person name="Sibirny A.A."/>
            <person name="Slot J.C."/>
            <person name="Stielow J.B."/>
            <person name="Sun H."/>
            <person name="Kurtzman C.P."/>
            <person name="Blackwell M."/>
            <person name="Grigoriev I.V."/>
            <person name="Jeffries T.W."/>
        </authorList>
    </citation>
    <scope>NUCLEOTIDE SEQUENCE [LARGE SCALE GENOMIC DNA]</scope>
    <source>
        <strain evidence="9 10">NRRL YB-4993</strain>
    </source>
</reference>
<dbReference type="GO" id="GO:0042273">
    <property type="term" value="P:ribosomal large subunit biogenesis"/>
    <property type="evidence" value="ECO:0007669"/>
    <property type="project" value="EnsemblFungi"/>
</dbReference>
<evidence type="ECO:0000256" key="3">
    <source>
        <dbReference type="ARBA" id="ARBA00022574"/>
    </source>
</evidence>
<protein>
    <recommendedName>
        <fullName evidence="6">WD repeat-containing protein JIP5</fullName>
    </recommendedName>
    <alternativeName>
        <fullName evidence="7">WD repeat-containing protein jip5</fullName>
    </alternativeName>
</protein>
<sequence>MGKNSRVTNSFSENESHTPPILEIGFSDPLFSVAAHPTRPITISGLGTGHVFCHTYNPEVLENSLAAKRSSFLKKEKIDKVQLSLLKKKWWRTEADHANIVSDESIGVSWKTKRHKGSCRSVMFDILEGSAGENVFTVGSDSVLKKAKTETGKVQSKIDISSHFENNDAITTLAMSTSNPFLTSGTENGNVLVFDSNNLTSGKLKFKLENVQEDAVNKILPMPAVSAYHFLALGSTRLAHIDIRKGVITQSDDQADELLSMCYPTEFVNAHKNDTVIVTHGEGVITLWRNSTNGLSDQISRVKINRNASIDAIISTMNSGDDNLIDSVWCGDSDGYLHRVDYKRGKVMETRLHSSLMSKSGAVDEVSGLDIDYDYRLVSSGMEGLKIWSGQMFDNLDNPDTDSESYDSASSEEMDMSDFDSDAFSPCSDDNFGEDEAVSKPKASALGTFDAPEDRKEEASEPDYHASLRETLLICKRKRVDVMHTLKKPKKERIDINAIAKKKEANEDKSASNKKATKSMKKRLIANGIGKFNDL</sequence>
<feature type="compositionally biased region" description="Basic and acidic residues" evidence="8">
    <location>
        <begin position="501"/>
        <end position="511"/>
    </location>
</feature>
<dbReference type="PANTHER" id="PTHR19924:SF31">
    <property type="entry name" value="WD REPEAT-CONTAINING PROTEIN JIP5"/>
    <property type="match status" value="1"/>
</dbReference>
<feature type="compositionally biased region" description="Basic residues" evidence="8">
    <location>
        <begin position="515"/>
        <end position="524"/>
    </location>
</feature>
<dbReference type="InterPro" id="IPR036322">
    <property type="entry name" value="WD40_repeat_dom_sf"/>
</dbReference>
<feature type="region of interest" description="Disordered" evidence="8">
    <location>
        <begin position="398"/>
        <end position="463"/>
    </location>
</feature>
<dbReference type="SUPFAM" id="SSF50978">
    <property type="entry name" value="WD40 repeat-like"/>
    <property type="match status" value="1"/>
</dbReference>
<keyword evidence="10" id="KW-1185">Reference proteome</keyword>
<comment type="caution">
    <text evidence="9">The sequence shown here is derived from an EMBL/GenBank/DDBJ whole genome shotgun (WGS) entry which is preliminary data.</text>
</comment>
<evidence type="ECO:0000256" key="2">
    <source>
        <dbReference type="ARBA" id="ARBA00007625"/>
    </source>
</evidence>
<dbReference type="GO" id="GO:0045943">
    <property type="term" value="P:positive regulation of transcription by RNA polymerase I"/>
    <property type="evidence" value="ECO:0007669"/>
    <property type="project" value="TreeGrafter"/>
</dbReference>
<dbReference type="GO" id="GO:0005730">
    <property type="term" value="C:nucleolus"/>
    <property type="evidence" value="ECO:0007669"/>
    <property type="project" value="UniProtKB-SubCell"/>
</dbReference>
<accession>A0A1A0HIC0</accession>
<dbReference type="EMBL" id="LXTC01000001">
    <property type="protein sequence ID" value="OBA23914.1"/>
    <property type="molecule type" value="Genomic_DNA"/>
</dbReference>
<keyword evidence="4" id="KW-0677">Repeat</keyword>
<proteinExistence type="inferred from homology"/>
<evidence type="ECO:0000256" key="8">
    <source>
        <dbReference type="SAM" id="MobiDB-lite"/>
    </source>
</evidence>
<name>A0A1A0HIC0_9ASCO</name>
<dbReference type="AlphaFoldDB" id="A0A1A0HIC0"/>
<dbReference type="OrthoDB" id="2288928at2759"/>